<accession>A0A2M7ARY8</accession>
<dbReference type="EMBL" id="PEWA01000031">
    <property type="protein sequence ID" value="PIU73384.1"/>
    <property type="molecule type" value="Genomic_DNA"/>
</dbReference>
<protein>
    <submittedName>
        <fullName evidence="1">Uncharacterized protein</fullName>
    </submittedName>
</protein>
<organism evidence="1 2">
    <name type="scientific">Candidatus Shapirobacteria bacterium CG06_land_8_20_14_3_00_40_12</name>
    <dbReference type="NCBI Taxonomy" id="1974881"/>
    <lineage>
        <taxon>Bacteria</taxon>
        <taxon>Candidatus Shapironibacteriota</taxon>
    </lineage>
</organism>
<evidence type="ECO:0000313" key="2">
    <source>
        <dbReference type="Proteomes" id="UP000231407"/>
    </source>
</evidence>
<dbReference type="AlphaFoldDB" id="A0A2M7ARY8"/>
<reference evidence="2" key="1">
    <citation type="submission" date="2017-09" db="EMBL/GenBank/DDBJ databases">
        <title>Depth-based differentiation of microbial function through sediment-hosted aquifers and enrichment of novel symbionts in the deep terrestrial subsurface.</title>
        <authorList>
            <person name="Probst A.J."/>
            <person name="Ladd B."/>
            <person name="Jarett J.K."/>
            <person name="Geller-Mcgrath D.E."/>
            <person name="Sieber C.M.K."/>
            <person name="Emerson J.B."/>
            <person name="Anantharaman K."/>
            <person name="Thomas B.C."/>
            <person name="Malmstrom R."/>
            <person name="Stieglmeier M."/>
            <person name="Klingl A."/>
            <person name="Woyke T."/>
            <person name="Ryan C.M."/>
            <person name="Banfield J.F."/>
        </authorList>
    </citation>
    <scope>NUCLEOTIDE SEQUENCE [LARGE SCALE GENOMIC DNA]</scope>
</reference>
<evidence type="ECO:0000313" key="1">
    <source>
        <dbReference type="EMBL" id="PIU73384.1"/>
    </source>
</evidence>
<gene>
    <name evidence="1" type="ORF">COS78_02555</name>
</gene>
<name>A0A2M7ARY8_9BACT</name>
<sequence>MPDIEKEKVANPNLLVDAKARVEMLQRLDTLGGGSENSHTMSGLYTLGVEMQQRMNTSLTQMWPPEFRQGLSRAGTEFAARVGITIIDRGSISLSYEQGNLHAWLREKGLDVDLDPAKRFDYPVDWSRLPQGYQEGNYYFVDQPMTPQQLGVMAETVAAKFAGLRDKAGETYGPDAEETKLLAMAAAVQLAVSTEIGSVISGQGGFTADQTKELIGPQLKAVGFSLVDSK</sequence>
<proteinExistence type="predicted"/>
<dbReference type="Proteomes" id="UP000231407">
    <property type="component" value="Unassembled WGS sequence"/>
</dbReference>
<comment type="caution">
    <text evidence="1">The sequence shown here is derived from an EMBL/GenBank/DDBJ whole genome shotgun (WGS) entry which is preliminary data.</text>
</comment>